<dbReference type="SUPFAM" id="SSF53383">
    <property type="entry name" value="PLP-dependent transferases"/>
    <property type="match status" value="1"/>
</dbReference>
<dbReference type="eggNOG" id="COG0520">
    <property type="taxonomic scope" value="Bacteria"/>
</dbReference>
<evidence type="ECO:0000313" key="4">
    <source>
        <dbReference type="EMBL" id="ABR47545.1"/>
    </source>
</evidence>
<dbReference type="HOGENOM" id="CLU_003433_2_0_9"/>
<evidence type="ECO:0000256" key="1">
    <source>
        <dbReference type="ARBA" id="ARBA00001933"/>
    </source>
</evidence>
<dbReference type="EMBL" id="CP000724">
    <property type="protein sequence ID" value="ABR47545.1"/>
    <property type="molecule type" value="Genomic_DNA"/>
</dbReference>
<dbReference type="STRING" id="293826.Amet_1345"/>
<dbReference type="Gene3D" id="3.40.640.10">
    <property type="entry name" value="Type I PLP-dependent aspartate aminotransferase-like (Major domain)"/>
    <property type="match status" value="1"/>
</dbReference>
<dbReference type="KEGG" id="amt:Amet_1345"/>
<dbReference type="RefSeq" id="WP_012062586.1">
    <property type="nucleotide sequence ID" value="NC_009633.1"/>
</dbReference>
<sequence>MFKYNLMHHWRSLVSGVETKIPLKNGQMTTYINFDNAATTPPLLSVLEEVVAFSPWYSSIHRGTGYKSQLSSDRYEKSRELIGHFVGADLEKNTVIFLKNATEAINKLSYRLSNQSPNPVVLSSFMEHHSNDLPWRDKYRVDYVDIKENGCLSLEDLEHKLIHYKGEVKLVAITGASNVTGCKNPINRIANIVHQYGAQLLVDGAQLIPHAPFYMSSSNPLENPDYLVFSAHKMYAPFGIGVLIAPKDVFRQGPPEYVGGGTVELVTHDHIKWADVPNREEAGSPNILGVVALTAAMKTLNEIGMEHIDRHEQSLTRYTLEKLNSISDITVYGDMTLKNRVGIISFNIEGLTHDLVAKILSDEGGIAVRNGCFCAQPYVQRLLGIPPDEVEKRKEDPTLFHPGMVRVSFGFYNTYREIDIFISLLKRIIQYKGYYVKKYTNHH</sequence>
<evidence type="ECO:0000259" key="3">
    <source>
        <dbReference type="Pfam" id="PF00266"/>
    </source>
</evidence>
<dbReference type="InterPro" id="IPR015424">
    <property type="entry name" value="PyrdxlP-dep_Trfase"/>
</dbReference>
<dbReference type="GO" id="GO:0031071">
    <property type="term" value="F:cysteine desulfurase activity"/>
    <property type="evidence" value="ECO:0007669"/>
    <property type="project" value="UniProtKB-EC"/>
</dbReference>
<gene>
    <name evidence="4" type="ordered locus">Amet_1345</name>
</gene>
<reference evidence="5" key="1">
    <citation type="journal article" date="2016" name="Genome Announc.">
        <title>Complete genome sequence of Alkaliphilus metalliredigens strain QYMF, an alkaliphilic and metal-reducing bacterium isolated from borax-contaminated leachate ponds.</title>
        <authorList>
            <person name="Hwang C."/>
            <person name="Copeland A."/>
            <person name="Lucas S."/>
            <person name="Lapidus A."/>
            <person name="Barry K."/>
            <person name="Detter J.C."/>
            <person name="Glavina Del Rio T."/>
            <person name="Hammon N."/>
            <person name="Israni S."/>
            <person name="Dalin E."/>
            <person name="Tice H."/>
            <person name="Pitluck S."/>
            <person name="Chertkov O."/>
            <person name="Brettin T."/>
            <person name="Bruce D."/>
            <person name="Han C."/>
            <person name="Schmutz J."/>
            <person name="Larimer F."/>
            <person name="Land M.L."/>
            <person name="Hauser L."/>
            <person name="Kyrpides N."/>
            <person name="Mikhailova N."/>
            <person name="Ye Q."/>
            <person name="Zhou J."/>
            <person name="Richardson P."/>
            <person name="Fields M.W."/>
        </authorList>
    </citation>
    <scope>NUCLEOTIDE SEQUENCE [LARGE SCALE GENOMIC DNA]</scope>
    <source>
        <strain evidence="5">QYMF</strain>
    </source>
</reference>
<dbReference type="PANTHER" id="PTHR43586">
    <property type="entry name" value="CYSTEINE DESULFURASE"/>
    <property type="match status" value="1"/>
</dbReference>
<accession>A6TMX7</accession>
<dbReference type="Pfam" id="PF00266">
    <property type="entry name" value="Aminotran_5"/>
    <property type="match status" value="1"/>
</dbReference>
<keyword evidence="4" id="KW-0808">Transferase</keyword>
<dbReference type="Gene3D" id="3.90.1150.10">
    <property type="entry name" value="Aspartate Aminotransferase, domain 1"/>
    <property type="match status" value="1"/>
</dbReference>
<protein>
    <submittedName>
        <fullName evidence="4">Cysteine desulfurase</fullName>
        <ecNumber evidence="4">2.8.1.7</ecNumber>
    </submittedName>
</protein>
<proteinExistence type="predicted"/>
<keyword evidence="2" id="KW-0663">Pyridoxal phosphate</keyword>
<name>A6TMX7_ALKMQ</name>
<keyword evidence="5" id="KW-1185">Reference proteome</keyword>
<dbReference type="InterPro" id="IPR015421">
    <property type="entry name" value="PyrdxlP-dep_Trfase_major"/>
</dbReference>
<evidence type="ECO:0000313" key="5">
    <source>
        <dbReference type="Proteomes" id="UP000001572"/>
    </source>
</evidence>
<dbReference type="PANTHER" id="PTHR43586:SF8">
    <property type="entry name" value="CYSTEINE DESULFURASE 1, CHLOROPLASTIC"/>
    <property type="match status" value="1"/>
</dbReference>
<dbReference type="InterPro" id="IPR015422">
    <property type="entry name" value="PyrdxlP-dep_Trfase_small"/>
</dbReference>
<dbReference type="Proteomes" id="UP000001572">
    <property type="component" value="Chromosome"/>
</dbReference>
<dbReference type="EC" id="2.8.1.7" evidence="4"/>
<evidence type="ECO:0000256" key="2">
    <source>
        <dbReference type="ARBA" id="ARBA00022898"/>
    </source>
</evidence>
<dbReference type="AlphaFoldDB" id="A6TMX7"/>
<organism evidence="4 5">
    <name type="scientific">Alkaliphilus metalliredigens (strain QYMF)</name>
    <dbReference type="NCBI Taxonomy" id="293826"/>
    <lineage>
        <taxon>Bacteria</taxon>
        <taxon>Bacillati</taxon>
        <taxon>Bacillota</taxon>
        <taxon>Clostridia</taxon>
        <taxon>Peptostreptococcales</taxon>
        <taxon>Natronincolaceae</taxon>
        <taxon>Alkaliphilus</taxon>
    </lineage>
</organism>
<comment type="cofactor">
    <cofactor evidence="1">
        <name>pyridoxal 5'-phosphate</name>
        <dbReference type="ChEBI" id="CHEBI:597326"/>
    </cofactor>
</comment>
<dbReference type="InterPro" id="IPR000192">
    <property type="entry name" value="Aminotrans_V_dom"/>
</dbReference>
<feature type="domain" description="Aminotransferase class V" evidence="3">
    <location>
        <begin position="32"/>
        <end position="421"/>
    </location>
</feature>